<dbReference type="Pfam" id="PF07835">
    <property type="entry name" value="COX4_pro_2"/>
    <property type="match status" value="1"/>
</dbReference>
<feature type="transmembrane region" description="Helical" evidence="1">
    <location>
        <begin position="20"/>
        <end position="39"/>
    </location>
</feature>
<keyword evidence="1" id="KW-0812">Transmembrane</keyword>
<sequence length="40" mass="4331">MASANDMKAAEKTYGGFINLLKWTVPILVALVLLIIIVIS</sequence>
<dbReference type="Proteomes" id="UP000811255">
    <property type="component" value="Unassembled WGS sequence"/>
</dbReference>
<protein>
    <submittedName>
        <fullName evidence="3">Aa3-type cytochrome c oxidase subunit IV</fullName>
    </submittedName>
</protein>
<name>A0ABS5W3L0_9SPHN</name>
<dbReference type="RefSeq" id="WP_214535601.1">
    <property type="nucleotide sequence ID" value="NZ_JAHFVK010000001.1"/>
</dbReference>
<evidence type="ECO:0000313" key="4">
    <source>
        <dbReference type="Proteomes" id="UP000811255"/>
    </source>
</evidence>
<dbReference type="InterPro" id="IPR036596">
    <property type="entry name" value="Cyt-C_aa3_sf"/>
</dbReference>
<reference evidence="3 4" key="1">
    <citation type="submission" date="2021-05" db="EMBL/GenBank/DDBJ databases">
        <title>Croceibacterium sp. LX-88 genome sequence.</title>
        <authorList>
            <person name="Luo X."/>
        </authorList>
    </citation>
    <scope>NUCLEOTIDE SEQUENCE [LARGE SCALE GENOMIC DNA]</scope>
    <source>
        <strain evidence="3 4">LX-88</strain>
    </source>
</reference>
<dbReference type="InterPro" id="IPR012422">
    <property type="entry name" value="Cyt_c_oxidase_su4_bac-aa3"/>
</dbReference>
<dbReference type="Gene3D" id="1.20.5.160">
    <property type="entry name" value="Bacterial aa3 type cytochrome c oxidase subunit IV"/>
    <property type="match status" value="1"/>
</dbReference>
<evidence type="ECO:0000256" key="1">
    <source>
        <dbReference type="SAM" id="Phobius"/>
    </source>
</evidence>
<dbReference type="SUPFAM" id="SSF81469">
    <property type="entry name" value="Bacterial aa3 type cytochrome c oxidase subunit IV"/>
    <property type="match status" value="1"/>
</dbReference>
<keyword evidence="1" id="KW-1133">Transmembrane helix</keyword>
<accession>A0ABS5W3L0</accession>
<dbReference type="EMBL" id="JAHFVK010000001">
    <property type="protein sequence ID" value="MBT2134269.1"/>
    <property type="molecule type" value="Genomic_DNA"/>
</dbReference>
<keyword evidence="4" id="KW-1185">Reference proteome</keyword>
<gene>
    <name evidence="3" type="ORF">KK137_07995</name>
</gene>
<proteinExistence type="predicted"/>
<keyword evidence="1" id="KW-0472">Membrane</keyword>
<evidence type="ECO:0000313" key="3">
    <source>
        <dbReference type="EMBL" id="MBT2134269.1"/>
    </source>
</evidence>
<organism evidence="3 4">
    <name type="scientific">Croceibacterium selenioxidans</name>
    <dbReference type="NCBI Taxonomy" id="2838833"/>
    <lineage>
        <taxon>Bacteria</taxon>
        <taxon>Pseudomonadati</taxon>
        <taxon>Pseudomonadota</taxon>
        <taxon>Alphaproteobacteria</taxon>
        <taxon>Sphingomonadales</taxon>
        <taxon>Erythrobacteraceae</taxon>
        <taxon>Croceibacterium</taxon>
    </lineage>
</organism>
<feature type="domain" description="Cytochrome c oxidase subunit IV bacterial aa3 type" evidence="2">
    <location>
        <begin position="2"/>
        <end position="38"/>
    </location>
</feature>
<comment type="caution">
    <text evidence="3">The sequence shown here is derived from an EMBL/GenBank/DDBJ whole genome shotgun (WGS) entry which is preliminary data.</text>
</comment>
<evidence type="ECO:0000259" key="2">
    <source>
        <dbReference type="Pfam" id="PF07835"/>
    </source>
</evidence>